<protein>
    <submittedName>
        <fullName evidence="2">DNA-binding MarR family transcriptional regulator</fullName>
    </submittedName>
</protein>
<dbReference type="PROSITE" id="PS50995">
    <property type="entry name" value="HTH_MARR_2"/>
    <property type="match status" value="1"/>
</dbReference>
<evidence type="ECO:0000313" key="3">
    <source>
        <dbReference type="Proteomes" id="UP000319818"/>
    </source>
</evidence>
<dbReference type="PANTHER" id="PTHR33164:SF43">
    <property type="entry name" value="HTH-TYPE TRANSCRIPTIONAL REPRESSOR YETL"/>
    <property type="match status" value="1"/>
</dbReference>
<dbReference type="OrthoDB" id="3177763at2"/>
<dbReference type="InterPro" id="IPR039422">
    <property type="entry name" value="MarR/SlyA-like"/>
</dbReference>
<dbReference type="Pfam" id="PF12802">
    <property type="entry name" value="MarR_2"/>
    <property type="match status" value="1"/>
</dbReference>
<dbReference type="GO" id="GO:0003677">
    <property type="term" value="F:DNA binding"/>
    <property type="evidence" value="ECO:0007669"/>
    <property type="project" value="UniProtKB-KW"/>
</dbReference>
<proteinExistence type="predicted"/>
<evidence type="ECO:0000313" key="2">
    <source>
        <dbReference type="EMBL" id="TQM43798.1"/>
    </source>
</evidence>
<feature type="domain" description="HTH marR-type" evidence="1">
    <location>
        <begin position="24"/>
        <end position="158"/>
    </location>
</feature>
<dbReference type="GO" id="GO:0006950">
    <property type="term" value="P:response to stress"/>
    <property type="evidence" value="ECO:0007669"/>
    <property type="project" value="TreeGrafter"/>
</dbReference>
<name>A0A543GCL4_9PSEU</name>
<dbReference type="InterPro" id="IPR036390">
    <property type="entry name" value="WH_DNA-bd_sf"/>
</dbReference>
<dbReference type="InterPro" id="IPR000835">
    <property type="entry name" value="HTH_MarR-typ"/>
</dbReference>
<sequence length="171" mass="18331">MSGAMGWSGMPEQQPDGHGIVEPSTRIAYLVRMLANALNQQVEQALRPVGLTQAQLAALGQLAICAEGWLSGAELGRRAGITAQGMSTALAGLQSRGLVERGPHPSRGRVIRVWITEDGRRLLERAQRLTAPVDMRATALLSVDEQRQLREFLLRAMAGVGVQAPGTEETA</sequence>
<keyword evidence="3" id="KW-1185">Reference proteome</keyword>
<dbReference type="PANTHER" id="PTHR33164">
    <property type="entry name" value="TRANSCRIPTIONAL REGULATOR, MARR FAMILY"/>
    <property type="match status" value="1"/>
</dbReference>
<dbReference type="EMBL" id="VFPH01000001">
    <property type="protein sequence ID" value="TQM43798.1"/>
    <property type="molecule type" value="Genomic_DNA"/>
</dbReference>
<organism evidence="2 3">
    <name type="scientific">Pseudonocardia cypriaca</name>
    <dbReference type="NCBI Taxonomy" id="882449"/>
    <lineage>
        <taxon>Bacteria</taxon>
        <taxon>Bacillati</taxon>
        <taxon>Actinomycetota</taxon>
        <taxon>Actinomycetes</taxon>
        <taxon>Pseudonocardiales</taxon>
        <taxon>Pseudonocardiaceae</taxon>
        <taxon>Pseudonocardia</taxon>
    </lineage>
</organism>
<dbReference type="Gene3D" id="1.10.10.10">
    <property type="entry name" value="Winged helix-like DNA-binding domain superfamily/Winged helix DNA-binding domain"/>
    <property type="match status" value="1"/>
</dbReference>
<gene>
    <name evidence="2" type="ORF">FB388_1150</name>
</gene>
<reference evidence="2 3" key="1">
    <citation type="submission" date="2019-06" db="EMBL/GenBank/DDBJ databases">
        <title>Sequencing the genomes of 1000 actinobacteria strains.</title>
        <authorList>
            <person name="Klenk H.-P."/>
        </authorList>
    </citation>
    <scope>NUCLEOTIDE SEQUENCE [LARGE SCALE GENOMIC DNA]</scope>
    <source>
        <strain evidence="2 3">DSM 45511</strain>
    </source>
</reference>
<dbReference type="Proteomes" id="UP000319818">
    <property type="component" value="Unassembled WGS sequence"/>
</dbReference>
<dbReference type="SMART" id="SM00347">
    <property type="entry name" value="HTH_MARR"/>
    <property type="match status" value="1"/>
</dbReference>
<dbReference type="InterPro" id="IPR036388">
    <property type="entry name" value="WH-like_DNA-bd_sf"/>
</dbReference>
<keyword evidence="2" id="KW-0238">DNA-binding</keyword>
<comment type="caution">
    <text evidence="2">The sequence shown here is derived from an EMBL/GenBank/DDBJ whole genome shotgun (WGS) entry which is preliminary data.</text>
</comment>
<accession>A0A543GCL4</accession>
<evidence type="ECO:0000259" key="1">
    <source>
        <dbReference type="PROSITE" id="PS50995"/>
    </source>
</evidence>
<dbReference type="GO" id="GO:0003700">
    <property type="term" value="F:DNA-binding transcription factor activity"/>
    <property type="evidence" value="ECO:0007669"/>
    <property type="project" value="InterPro"/>
</dbReference>
<dbReference type="AlphaFoldDB" id="A0A543GCL4"/>
<dbReference type="SUPFAM" id="SSF46785">
    <property type="entry name" value="Winged helix' DNA-binding domain"/>
    <property type="match status" value="1"/>
</dbReference>